<evidence type="ECO:0000313" key="2">
    <source>
        <dbReference type="EMBL" id="GMH24698.1"/>
    </source>
</evidence>
<reference evidence="2" key="1">
    <citation type="submission" date="2023-05" db="EMBL/GenBank/DDBJ databases">
        <title>Nepenthes gracilis genome sequencing.</title>
        <authorList>
            <person name="Fukushima K."/>
        </authorList>
    </citation>
    <scope>NUCLEOTIDE SEQUENCE</scope>
    <source>
        <strain evidence="2">SING2019-196</strain>
    </source>
</reference>
<accession>A0AAD3T898</accession>
<protein>
    <submittedName>
        <fullName evidence="2">Uncharacterized protein</fullName>
    </submittedName>
</protein>
<name>A0AAD3T898_NEPGR</name>
<dbReference type="EMBL" id="BSYO01000028">
    <property type="protein sequence ID" value="GMH24698.1"/>
    <property type="molecule type" value="Genomic_DNA"/>
</dbReference>
<evidence type="ECO:0000313" key="3">
    <source>
        <dbReference type="Proteomes" id="UP001279734"/>
    </source>
</evidence>
<keyword evidence="3" id="KW-1185">Reference proteome</keyword>
<proteinExistence type="predicted"/>
<dbReference type="Proteomes" id="UP001279734">
    <property type="component" value="Unassembled WGS sequence"/>
</dbReference>
<dbReference type="AlphaFoldDB" id="A0AAD3T898"/>
<comment type="caution">
    <text evidence="2">The sequence shown here is derived from an EMBL/GenBank/DDBJ whole genome shotgun (WGS) entry which is preliminary data.</text>
</comment>
<feature type="region of interest" description="Disordered" evidence="1">
    <location>
        <begin position="116"/>
        <end position="137"/>
    </location>
</feature>
<sequence length="175" mass="19575">MEGRRRVAPPAIRRYAGSTIFEIQPSISLKREGSRTLLEKVDAVDFRGHELLRTHGSQEICDGEYVGFTKRDLGLGAACTLDSGASIADCSSGGGFEGFERIGNGKGRQYTLPSIPTFQTKETPNPHFHNTDPRRSPFRRSACEIYNHPNVNQQFKLQRKINNQEPQVNSRAREA</sequence>
<evidence type="ECO:0000256" key="1">
    <source>
        <dbReference type="SAM" id="MobiDB-lite"/>
    </source>
</evidence>
<organism evidence="2 3">
    <name type="scientific">Nepenthes gracilis</name>
    <name type="common">Slender pitcher plant</name>
    <dbReference type="NCBI Taxonomy" id="150966"/>
    <lineage>
        <taxon>Eukaryota</taxon>
        <taxon>Viridiplantae</taxon>
        <taxon>Streptophyta</taxon>
        <taxon>Embryophyta</taxon>
        <taxon>Tracheophyta</taxon>
        <taxon>Spermatophyta</taxon>
        <taxon>Magnoliopsida</taxon>
        <taxon>eudicotyledons</taxon>
        <taxon>Gunneridae</taxon>
        <taxon>Pentapetalae</taxon>
        <taxon>Caryophyllales</taxon>
        <taxon>Nepenthaceae</taxon>
        <taxon>Nepenthes</taxon>
    </lineage>
</organism>
<gene>
    <name evidence="2" type="ORF">Nepgr_026541</name>
</gene>